<dbReference type="EMBL" id="AWFF01000025">
    <property type="protein sequence ID" value="KCZ56307.1"/>
    <property type="molecule type" value="Genomic_DNA"/>
</dbReference>
<dbReference type="InterPro" id="IPR000782">
    <property type="entry name" value="FAS1_domain"/>
</dbReference>
<name>A0A062UDA4_9PROT</name>
<proteinExistence type="predicted"/>
<dbReference type="RefSeq" id="WP_051601099.1">
    <property type="nucleotide sequence ID" value="NZ_AWFF01000025.1"/>
</dbReference>
<dbReference type="Pfam" id="PF02469">
    <property type="entry name" value="Fasciclin"/>
    <property type="match status" value="1"/>
</dbReference>
<dbReference type="PROSITE" id="PS50213">
    <property type="entry name" value="FAS1"/>
    <property type="match status" value="1"/>
</dbReference>
<keyword evidence="4" id="KW-1185">Reference proteome</keyword>
<evidence type="ECO:0000259" key="2">
    <source>
        <dbReference type="PROSITE" id="PS50213"/>
    </source>
</evidence>
<evidence type="ECO:0000313" key="3">
    <source>
        <dbReference type="EMBL" id="KCZ56307.1"/>
    </source>
</evidence>
<dbReference type="AlphaFoldDB" id="A0A062UDA4"/>
<gene>
    <name evidence="3" type="ORF">HY29_09660</name>
</gene>
<dbReference type="InterPro" id="IPR036378">
    <property type="entry name" value="FAS1_dom_sf"/>
</dbReference>
<dbReference type="PANTHER" id="PTHR10900:SF77">
    <property type="entry name" value="FI19380P1"/>
    <property type="match status" value="1"/>
</dbReference>
<dbReference type="PATRIC" id="fig|1280946.3.peg.728"/>
<dbReference type="eggNOG" id="COG2335">
    <property type="taxonomic scope" value="Bacteria"/>
</dbReference>
<dbReference type="InterPro" id="IPR050904">
    <property type="entry name" value="Adhesion/Biosynth-related"/>
</dbReference>
<dbReference type="SUPFAM" id="SSF82153">
    <property type="entry name" value="FAS1 domain"/>
    <property type="match status" value="1"/>
</dbReference>
<feature type="domain" description="FAS1" evidence="2">
    <location>
        <begin position="62"/>
        <end position="198"/>
    </location>
</feature>
<evidence type="ECO:0000313" key="4">
    <source>
        <dbReference type="Proteomes" id="UP000027037"/>
    </source>
</evidence>
<comment type="caution">
    <text evidence="3">The sequence shown here is derived from an EMBL/GenBank/DDBJ whole genome shotgun (WGS) entry which is preliminary data.</text>
</comment>
<dbReference type="OrthoDB" id="9800666at2"/>
<dbReference type="SMART" id="SM00554">
    <property type="entry name" value="FAS1"/>
    <property type="match status" value="1"/>
</dbReference>
<dbReference type="Gene3D" id="2.30.180.10">
    <property type="entry name" value="FAS1 domain"/>
    <property type="match status" value="1"/>
</dbReference>
<feature type="signal peptide" evidence="1">
    <location>
        <begin position="1"/>
        <end position="25"/>
    </location>
</feature>
<organism evidence="3 4">
    <name type="scientific">Hyphomonas beringensis</name>
    <dbReference type="NCBI Taxonomy" id="1280946"/>
    <lineage>
        <taxon>Bacteria</taxon>
        <taxon>Pseudomonadati</taxon>
        <taxon>Pseudomonadota</taxon>
        <taxon>Alphaproteobacteria</taxon>
        <taxon>Hyphomonadales</taxon>
        <taxon>Hyphomonadaceae</taxon>
        <taxon>Hyphomonas</taxon>
    </lineage>
</organism>
<dbReference type="STRING" id="1280946.HY29_09660"/>
<protein>
    <recommendedName>
        <fullName evidence="2">FAS1 domain-containing protein</fullName>
    </recommendedName>
</protein>
<dbReference type="Proteomes" id="UP000027037">
    <property type="component" value="Unassembled WGS sequence"/>
</dbReference>
<evidence type="ECO:0000256" key="1">
    <source>
        <dbReference type="SAM" id="SignalP"/>
    </source>
</evidence>
<dbReference type="FunFam" id="2.30.180.10:FF:000032">
    <property type="entry name" value="Fasciclin domain-containing protein, putative"/>
    <property type="match status" value="1"/>
</dbReference>
<keyword evidence="1" id="KW-0732">Signal</keyword>
<sequence length="204" mass="21496">MKPILMTATAAAAIALVACSPSAPEASQDPVQPYEEDIVIDETSGEAQAEDASAEMPDEATANSLTGIIAENPDLSTFTLALDAAGVAEKLEEGGPYTVFAPTNEAFANMPPEQLEMLLAPENKDKLIRVIEYHIVPGKIMAADIPPESENVMTSSLNNLDMAARTTEDGKVRVNTATVTSADIEASNGVVHIVDTVIVPRMSE</sequence>
<feature type="chain" id="PRO_5001618219" description="FAS1 domain-containing protein" evidence="1">
    <location>
        <begin position="26"/>
        <end position="204"/>
    </location>
</feature>
<reference evidence="3 4" key="1">
    <citation type="journal article" date="2014" name="Antonie Van Leeuwenhoek">
        <title>Hyphomonas beringensis sp. nov. and Hyphomonas chukchiensis sp. nov., isolated from surface seawater of the Bering Sea and Chukchi Sea.</title>
        <authorList>
            <person name="Li C."/>
            <person name="Lai Q."/>
            <person name="Li G."/>
            <person name="Dong C."/>
            <person name="Wang J."/>
            <person name="Liao Y."/>
            <person name="Shao Z."/>
        </authorList>
    </citation>
    <scope>NUCLEOTIDE SEQUENCE [LARGE SCALE GENOMIC DNA]</scope>
    <source>
        <strain evidence="3 4">25B14_1</strain>
    </source>
</reference>
<dbReference type="PROSITE" id="PS51257">
    <property type="entry name" value="PROKAR_LIPOPROTEIN"/>
    <property type="match status" value="1"/>
</dbReference>
<dbReference type="PANTHER" id="PTHR10900">
    <property type="entry name" value="PERIOSTIN-RELATED"/>
    <property type="match status" value="1"/>
</dbReference>
<accession>A0A062UDA4</accession>